<comment type="caution">
    <text evidence="2">The sequence shown here is derived from an EMBL/GenBank/DDBJ whole genome shotgun (WGS) entry which is preliminary data.</text>
</comment>
<keyword evidence="1" id="KW-0812">Transmembrane</keyword>
<organism evidence="2 3">
    <name type="scientific">Flavobacterium solisilvae</name>
    <dbReference type="NCBI Taxonomy" id="1852019"/>
    <lineage>
        <taxon>Bacteria</taxon>
        <taxon>Pseudomonadati</taxon>
        <taxon>Bacteroidota</taxon>
        <taxon>Flavobacteriia</taxon>
        <taxon>Flavobacteriales</taxon>
        <taxon>Flavobacteriaceae</taxon>
        <taxon>Flavobacterium</taxon>
    </lineage>
</organism>
<accession>A0ABX1QSA1</accession>
<keyword evidence="3" id="KW-1185">Reference proteome</keyword>
<protein>
    <recommendedName>
        <fullName evidence="4">ABC transporter permease</fullName>
    </recommendedName>
</protein>
<feature type="transmembrane region" description="Helical" evidence="1">
    <location>
        <begin position="175"/>
        <end position="191"/>
    </location>
</feature>
<feature type="transmembrane region" description="Helical" evidence="1">
    <location>
        <begin position="116"/>
        <end position="138"/>
    </location>
</feature>
<gene>
    <name evidence="2" type="ORF">G6042_01270</name>
</gene>
<reference evidence="2 3" key="1">
    <citation type="submission" date="2020-02" db="EMBL/GenBank/DDBJ databases">
        <title>Flavobacterium sp. genome.</title>
        <authorList>
            <person name="Jung H.S."/>
            <person name="Baek J.H."/>
            <person name="Jeon C.O."/>
        </authorList>
    </citation>
    <scope>NUCLEOTIDE SEQUENCE [LARGE SCALE GENOMIC DNA]</scope>
    <source>
        <strain evidence="2 3">SE-s27</strain>
    </source>
</reference>
<feature type="transmembrane region" description="Helical" evidence="1">
    <location>
        <begin position="62"/>
        <end position="84"/>
    </location>
</feature>
<evidence type="ECO:0000313" key="3">
    <source>
        <dbReference type="Proteomes" id="UP000767947"/>
    </source>
</evidence>
<dbReference type="RefSeq" id="WP_169522450.1">
    <property type="nucleotide sequence ID" value="NZ_JAAMPT010000185.1"/>
</dbReference>
<keyword evidence="1" id="KW-1133">Transmembrane helix</keyword>
<feature type="transmembrane region" description="Helical" evidence="1">
    <location>
        <begin position="38"/>
        <end position="56"/>
    </location>
</feature>
<evidence type="ECO:0000313" key="2">
    <source>
        <dbReference type="EMBL" id="NMH23895.1"/>
    </source>
</evidence>
<feature type="transmembrane region" description="Helical" evidence="1">
    <location>
        <begin position="144"/>
        <end position="168"/>
    </location>
</feature>
<dbReference type="EMBL" id="JAAMPT010000185">
    <property type="protein sequence ID" value="NMH23895.1"/>
    <property type="molecule type" value="Genomic_DNA"/>
</dbReference>
<evidence type="ECO:0008006" key="4">
    <source>
        <dbReference type="Google" id="ProtNLM"/>
    </source>
</evidence>
<name>A0ABX1QSA1_9FLAO</name>
<evidence type="ECO:0000256" key="1">
    <source>
        <dbReference type="SAM" id="Phobius"/>
    </source>
</evidence>
<dbReference type="Proteomes" id="UP000767947">
    <property type="component" value="Unassembled WGS sequence"/>
</dbReference>
<sequence length="198" mass="23175">MFWGWDKIKISEIRKDALNNLFKQHNGEKVANEKVVKFYYYILPIVVSVVLLSLGVTIKESIASYLVTGISIFAGLFFSLLITVSDKMNKRKELQKSLNEIDINYFKLYKKFSEQLIAYISYEIVLSVILIVLILFTFLSIDDFNFLIVTNFTTNLFFILNLILNFLIFYYGIKFLYILLIILSSMYVMLLDDINTKE</sequence>
<proteinExistence type="predicted"/>
<keyword evidence="1" id="KW-0472">Membrane</keyword>